<reference evidence="4 5" key="1">
    <citation type="submission" date="2018-10" db="EMBL/GenBank/DDBJ databases">
        <title>Robbsia sp. DHC34, isolated from soil.</title>
        <authorList>
            <person name="Gao Z.-H."/>
            <person name="Qiu L.-H."/>
        </authorList>
    </citation>
    <scope>NUCLEOTIDE SEQUENCE [LARGE SCALE GENOMIC DNA]</scope>
    <source>
        <strain evidence="4 5">DHC34</strain>
    </source>
</reference>
<feature type="domain" description="TadE-like" evidence="3">
    <location>
        <begin position="36"/>
        <end position="78"/>
    </location>
</feature>
<keyword evidence="5" id="KW-1185">Reference proteome</keyword>
<evidence type="ECO:0000259" key="3">
    <source>
        <dbReference type="Pfam" id="PF07811"/>
    </source>
</evidence>
<dbReference type="InterPro" id="IPR012495">
    <property type="entry name" value="TadE-like_dom"/>
</dbReference>
<dbReference type="Proteomes" id="UP000270342">
    <property type="component" value="Unassembled WGS sequence"/>
</dbReference>
<keyword evidence="2" id="KW-0812">Transmembrane</keyword>
<gene>
    <name evidence="4" type="ORF">D7S86_19245</name>
</gene>
<feature type="transmembrane region" description="Helical" evidence="2">
    <location>
        <begin position="42"/>
        <end position="64"/>
    </location>
</feature>
<proteinExistence type="predicted"/>
<dbReference type="Pfam" id="PF07811">
    <property type="entry name" value="TadE"/>
    <property type="match status" value="1"/>
</dbReference>
<evidence type="ECO:0000313" key="4">
    <source>
        <dbReference type="EMBL" id="RKP50376.1"/>
    </source>
</evidence>
<dbReference type="OrthoDB" id="8688629at2"/>
<evidence type="ECO:0000313" key="5">
    <source>
        <dbReference type="Proteomes" id="UP000270342"/>
    </source>
</evidence>
<name>A0A494XNR2_9BURK</name>
<feature type="region of interest" description="Disordered" evidence="1">
    <location>
        <begin position="1"/>
        <end position="28"/>
    </location>
</feature>
<keyword evidence="2" id="KW-1133">Transmembrane helix</keyword>
<accession>A0A494XNR2</accession>
<comment type="caution">
    <text evidence="4">The sequence shown here is derived from an EMBL/GenBank/DDBJ whole genome shotgun (WGS) entry which is preliminary data.</text>
</comment>
<evidence type="ECO:0000256" key="2">
    <source>
        <dbReference type="SAM" id="Phobius"/>
    </source>
</evidence>
<dbReference type="EMBL" id="RBZU01000009">
    <property type="protein sequence ID" value="RKP50376.1"/>
    <property type="molecule type" value="Genomic_DNA"/>
</dbReference>
<keyword evidence="2" id="KW-0472">Membrane</keyword>
<evidence type="ECO:0000256" key="1">
    <source>
        <dbReference type="SAM" id="MobiDB-lite"/>
    </source>
</evidence>
<dbReference type="AlphaFoldDB" id="A0A494XNR2"/>
<sequence>MTRTRAPHPARAVRRVSRGQGHAHGHARHALHTQRGVAAVEFAFVFPLFFVVLYAIVAYCLILLANMAMSGATQEGARAALASAGQTTLTAEYAARLQNACTRASALMTWLPSAASSASCTQSACGPSNAMVCVTVSMQYDYASQPIVPNLPLLGFVTPNTLGAQATVQLDPASIMSNM</sequence>
<protein>
    <submittedName>
        <fullName evidence="4">Pilus assembly protein</fullName>
    </submittedName>
</protein>
<organism evidence="4 5">
    <name type="scientific">Pararobbsia silviterrae</name>
    <dbReference type="NCBI Taxonomy" id="1792498"/>
    <lineage>
        <taxon>Bacteria</taxon>
        <taxon>Pseudomonadati</taxon>
        <taxon>Pseudomonadota</taxon>
        <taxon>Betaproteobacteria</taxon>
        <taxon>Burkholderiales</taxon>
        <taxon>Burkholderiaceae</taxon>
        <taxon>Pararobbsia</taxon>
    </lineage>
</organism>